<dbReference type="GO" id="GO:0033565">
    <property type="term" value="C:ESCRT-0 complex"/>
    <property type="evidence" value="ECO:0007669"/>
    <property type="project" value="TreeGrafter"/>
</dbReference>
<dbReference type="Gene3D" id="2.30.30.40">
    <property type="entry name" value="SH3 Domains"/>
    <property type="match status" value="1"/>
</dbReference>
<dbReference type="InterPro" id="IPR001452">
    <property type="entry name" value="SH3_domain"/>
</dbReference>
<keyword evidence="11" id="KW-0472">Membrane</keyword>
<evidence type="ECO:0000313" key="17">
    <source>
        <dbReference type="Proteomes" id="UP000800041"/>
    </source>
</evidence>
<dbReference type="Pfam" id="PF03127">
    <property type="entry name" value="GAT"/>
    <property type="match status" value="1"/>
</dbReference>
<evidence type="ECO:0000256" key="5">
    <source>
        <dbReference type="ARBA" id="ARBA00017923"/>
    </source>
</evidence>
<dbReference type="SMART" id="SM00326">
    <property type="entry name" value="SH3"/>
    <property type="match status" value="1"/>
</dbReference>
<dbReference type="CDD" id="cd21386">
    <property type="entry name" value="GAT_Hse1"/>
    <property type="match status" value="1"/>
</dbReference>
<dbReference type="Pfam" id="PF00018">
    <property type="entry name" value="SH3_1"/>
    <property type="match status" value="1"/>
</dbReference>
<dbReference type="InterPro" id="IPR008942">
    <property type="entry name" value="ENTH_VHS"/>
</dbReference>
<evidence type="ECO:0000313" key="16">
    <source>
        <dbReference type="EMBL" id="KAF1984913.1"/>
    </source>
</evidence>
<feature type="region of interest" description="Disordered" evidence="13">
    <location>
        <begin position="139"/>
        <end position="165"/>
    </location>
</feature>
<feature type="compositionally biased region" description="Low complexity" evidence="13">
    <location>
        <begin position="181"/>
        <end position="207"/>
    </location>
</feature>
<reference evidence="16" key="1">
    <citation type="journal article" date="2020" name="Stud. Mycol.">
        <title>101 Dothideomycetes genomes: a test case for predicting lifestyles and emergence of pathogens.</title>
        <authorList>
            <person name="Haridas S."/>
            <person name="Albert R."/>
            <person name="Binder M."/>
            <person name="Bloem J."/>
            <person name="Labutti K."/>
            <person name="Salamov A."/>
            <person name="Andreopoulos B."/>
            <person name="Baker S."/>
            <person name="Barry K."/>
            <person name="Bills G."/>
            <person name="Bluhm B."/>
            <person name="Cannon C."/>
            <person name="Castanera R."/>
            <person name="Culley D."/>
            <person name="Daum C."/>
            <person name="Ezra D."/>
            <person name="Gonzalez J."/>
            <person name="Henrissat B."/>
            <person name="Kuo A."/>
            <person name="Liang C."/>
            <person name="Lipzen A."/>
            <person name="Lutzoni F."/>
            <person name="Magnuson J."/>
            <person name="Mondo S."/>
            <person name="Nolan M."/>
            <person name="Ohm R."/>
            <person name="Pangilinan J."/>
            <person name="Park H.-J."/>
            <person name="Ramirez L."/>
            <person name="Alfaro M."/>
            <person name="Sun H."/>
            <person name="Tritt A."/>
            <person name="Yoshinaga Y."/>
            <person name="Zwiers L.-H."/>
            <person name="Turgeon B."/>
            <person name="Goodwin S."/>
            <person name="Spatafora J."/>
            <person name="Crous P."/>
            <person name="Grigoriev I."/>
        </authorList>
    </citation>
    <scope>NUCLEOTIDE SEQUENCE</scope>
    <source>
        <strain evidence="16">CBS 113979</strain>
    </source>
</reference>
<keyword evidence="7 12" id="KW-0728">SH3 domain</keyword>
<proteinExistence type="inferred from homology"/>
<evidence type="ECO:0000256" key="2">
    <source>
        <dbReference type="ARBA" id="ARBA00004125"/>
    </source>
</evidence>
<keyword evidence="10" id="KW-0653">Protein transport</keyword>
<dbReference type="CDD" id="cd16978">
    <property type="entry name" value="VHS_HSE1"/>
    <property type="match status" value="1"/>
</dbReference>
<evidence type="ECO:0000256" key="8">
    <source>
        <dbReference type="ARBA" id="ARBA00022448"/>
    </source>
</evidence>
<dbReference type="SMART" id="SM00288">
    <property type="entry name" value="VHS"/>
    <property type="match status" value="1"/>
</dbReference>
<feature type="compositionally biased region" description="Gly residues" evidence="13">
    <location>
        <begin position="387"/>
        <end position="407"/>
    </location>
</feature>
<dbReference type="SUPFAM" id="SSF50044">
    <property type="entry name" value="SH3-domain"/>
    <property type="match status" value="1"/>
</dbReference>
<dbReference type="InterPro" id="IPR002014">
    <property type="entry name" value="VHS_dom"/>
</dbReference>
<feature type="compositionally biased region" description="Pro residues" evidence="13">
    <location>
        <begin position="425"/>
        <end position="435"/>
    </location>
</feature>
<keyword evidence="8" id="KW-0813">Transport</keyword>
<dbReference type="GO" id="GO:0035091">
    <property type="term" value="F:phosphatidylinositol binding"/>
    <property type="evidence" value="ECO:0007669"/>
    <property type="project" value="InterPro"/>
</dbReference>
<comment type="function">
    <text evidence="1">Component of the ESCRT-0 complex which is the sorting receptor for ubiquitinated cargo proteins at the multivesicular body (MVB).</text>
</comment>
<comment type="subcellular location">
    <subcellularLocation>
        <location evidence="2">Endosome membrane</location>
        <topology evidence="2">Peripheral membrane protein</topology>
        <orientation evidence="2">Cytoplasmic side</orientation>
    </subcellularLocation>
</comment>
<dbReference type="GO" id="GO:0010008">
    <property type="term" value="C:endosome membrane"/>
    <property type="evidence" value="ECO:0007669"/>
    <property type="project" value="UniProtKB-SubCell"/>
</dbReference>
<dbReference type="Pfam" id="PF00790">
    <property type="entry name" value="VHS"/>
    <property type="match status" value="1"/>
</dbReference>
<protein>
    <recommendedName>
        <fullName evidence="5">Class E vacuolar protein-sorting machinery protein HSE1</fullName>
    </recommendedName>
    <alternativeName>
        <fullName evidence="6">Class E vacuolar protein-sorting machinery protein hse1</fullName>
    </alternativeName>
</protein>
<dbReference type="PROSITE" id="PS50179">
    <property type="entry name" value="VHS"/>
    <property type="match status" value="1"/>
</dbReference>
<organism evidence="16 17">
    <name type="scientific">Aulographum hederae CBS 113979</name>
    <dbReference type="NCBI Taxonomy" id="1176131"/>
    <lineage>
        <taxon>Eukaryota</taxon>
        <taxon>Fungi</taxon>
        <taxon>Dikarya</taxon>
        <taxon>Ascomycota</taxon>
        <taxon>Pezizomycotina</taxon>
        <taxon>Dothideomycetes</taxon>
        <taxon>Pleosporomycetidae</taxon>
        <taxon>Aulographales</taxon>
        <taxon>Aulographaceae</taxon>
    </lineage>
</organism>
<evidence type="ECO:0000259" key="15">
    <source>
        <dbReference type="PROSITE" id="PS50179"/>
    </source>
</evidence>
<dbReference type="PROSITE" id="PS50002">
    <property type="entry name" value="SH3"/>
    <property type="match status" value="1"/>
</dbReference>
<evidence type="ECO:0000256" key="4">
    <source>
        <dbReference type="ARBA" id="ARBA00011446"/>
    </source>
</evidence>
<feature type="region of interest" description="Disordered" evidence="13">
    <location>
        <begin position="178"/>
        <end position="213"/>
    </location>
</feature>
<feature type="domain" description="VHS" evidence="15">
    <location>
        <begin position="16"/>
        <end position="145"/>
    </location>
</feature>
<dbReference type="EMBL" id="ML977165">
    <property type="protein sequence ID" value="KAF1984913.1"/>
    <property type="molecule type" value="Genomic_DNA"/>
</dbReference>
<dbReference type="CDD" id="cd11805">
    <property type="entry name" value="SH3_GRB2_like_C"/>
    <property type="match status" value="1"/>
</dbReference>
<dbReference type="FunFam" id="2.30.30.40:FF:000072">
    <property type="entry name" value="Unconventional Myosin IB"/>
    <property type="match status" value="1"/>
</dbReference>
<name>A0A6G1GVC7_9PEZI</name>
<evidence type="ECO:0000256" key="10">
    <source>
        <dbReference type="ARBA" id="ARBA00022927"/>
    </source>
</evidence>
<dbReference type="Gene3D" id="1.20.5.1940">
    <property type="match status" value="1"/>
</dbReference>
<dbReference type="GO" id="GO:0043130">
    <property type="term" value="F:ubiquitin binding"/>
    <property type="evidence" value="ECO:0007669"/>
    <property type="project" value="InterPro"/>
</dbReference>
<evidence type="ECO:0000256" key="3">
    <source>
        <dbReference type="ARBA" id="ARBA00009666"/>
    </source>
</evidence>
<dbReference type="PANTHER" id="PTHR45929:SF3">
    <property type="entry name" value="JAK PATHWAY SIGNAL TRANSDUCTION ADAPTOR MOLECULE"/>
    <property type="match status" value="1"/>
</dbReference>
<dbReference type="Gene3D" id="1.25.40.90">
    <property type="match status" value="1"/>
</dbReference>
<evidence type="ECO:0000259" key="14">
    <source>
        <dbReference type="PROSITE" id="PS50002"/>
    </source>
</evidence>
<evidence type="ECO:0000256" key="7">
    <source>
        <dbReference type="ARBA" id="ARBA00022443"/>
    </source>
</evidence>
<dbReference type="AlphaFoldDB" id="A0A6G1GVC7"/>
<feature type="domain" description="SH3" evidence="14">
    <location>
        <begin position="215"/>
        <end position="274"/>
    </location>
</feature>
<dbReference type="InterPro" id="IPR036028">
    <property type="entry name" value="SH3-like_dom_sf"/>
</dbReference>
<dbReference type="OrthoDB" id="10255964at2759"/>
<evidence type="ECO:0000256" key="1">
    <source>
        <dbReference type="ARBA" id="ARBA00002654"/>
    </source>
</evidence>
<dbReference type="Proteomes" id="UP000800041">
    <property type="component" value="Unassembled WGS sequence"/>
</dbReference>
<feature type="compositionally biased region" description="Polar residues" evidence="13">
    <location>
        <begin position="605"/>
        <end position="618"/>
    </location>
</feature>
<dbReference type="PRINTS" id="PR00452">
    <property type="entry name" value="SH3DOMAIN"/>
</dbReference>
<feature type="region of interest" description="Disordered" evidence="13">
    <location>
        <begin position="372"/>
        <end position="722"/>
    </location>
</feature>
<dbReference type="InterPro" id="IPR004152">
    <property type="entry name" value="GAT_dom"/>
</dbReference>
<comment type="subunit">
    <text evidence="4">Component of the ESCRT-0 complex composed of HSE1 and VPS27.</text>
</comment>
<dbReference type="GO" id="GO:0043328">
    <property type="term" value="P:protein transport to vacuole involved in ubiquitin-dependent protein catabolic process via the multivesicular body sorting pathway"/>
    <property type="evidence" value="ECO:0007669"/>
    <property type="project" value="TreeGrafter"/>
</dbReference>
<feature type="compositionally biased region" description="Low complexity" evidence="13">
    <location>
        <begin position="518"/>
        <end position="532"/>
    </location>
</feature>
<feature type="compositionally biased region" description="Low complexity" evidence="13">
    <location>
        <begin position="556"/>
        <end position="585"/>
    </location>
</feature>
<feature type="compositionally biased region" description="Pro residues" evidence="13">
    <location>
        <begin position="586"/>
        <end position="596"/>
    </location>
</feature>
<sequence length="722" mass="77748">MFRAQQNAFDDVVVKATDENLTSENWEYILDVCDKVGSEETGGKDAVAAMIKRLAHRNANVQLYTLELANALSQNCGIKMHKELASRSFTEALLRLAADRNTHQQVKTKILERMAEWTEMFSKDPDLGIMEQAYMKLKTQNPNLHPPSRPSKTQVSDSDRQREEDELQMALALSIKEKASTPKAAATSSTQPAASSSQAPQQQDSTPVPSGTTAATVSRVRALFDFQPSEPGELQFRKGDIIAVLESVYKDWWKGSLRGQTGIFPLNYVEKLQDPTKEELEREAQMEAEVFAEIRNVEKLLALLSTSSRPGGGEGDVKENEEITTLYHSTLAIRPKLIELIGKYSQKKDDFTQLNEKFIKARRDYENLLEASMSHPPQPTYGRPAYGYGGGPPQNAPYGGGGGGYPPQGGPPPQQDSQRFYSPAPAEPQYPPQSGPAPFYMVPPSQQAQIPSRMSPRPGSSDPYAAPPQQRVPVGGRPQSMAFPPGATGPPPGAGGPQELATGTFDSPTDNRHSFVGPSSSAQAPSQQQQPQHNYDPYAPPPQSQQSQPQQPPPSQQQNAYAPPTQQQPQRQPSWDSPSSVYSPNIPQPSAPPPSVPTSNPHNAQAVTASTVPSSGPATQPPLRDPFAEPPYQQYIRPGAGPAAGGYGGRESPLPQSGPYPTFANGPLGRPGSSEGAYQAYKPQGAPAQGQAQGQRWPSGGSSGAAPAPAAGGSEDVDGFYR</sequence>
<gene>
    <name evidence="16" type="ORF">K402DRAFT_413612</name>
</gene>
<keyword evidence="9" id="KW-0967">Endosome</keyword>
<feature type="compositionally biased region" description="Low complexity" evidence="13">
    <location>
        <begin position="677"/>
        <end position="714"/>
    </location>
</feature>
<evidence type="ECO:0000256" key="9">
    <source>
        <dbReference type="ARBA" id="ARBA00022753"/>
    </source>
</evidence>
<comment type="similarity">
    <text evidence="3">Belongs to the STAM family.</text>
</comment>
<evidence type="ECO:0000256" key="11">
    <source>
        <dbReference type="ARBA" id="ARBA00023136"/>
    </source>
</evidence>
<dbReference type="PANTHER" id="PTHR45929">
    <property type="entry name" value="JAK PATHWAY SIGNAL TRANSDUCTION ADAPTOR MOLECULE"/>
    <property type="match status" value="1"/>
</dbReference>
<evidence type="ECO:0000256" key="12">
    <source>
        <dbReference type="PROSITE-ProRule" id="PRU00192"/>
    </source>
</evidence>
<accession>A0A6G1GVC7</accession>
<dbReference type="InterPro" id="IPR050670">
    <property type="entry name" value="STAM"/>
</dbReference>
<evidence type="ECO:0000256" key="6">
    <source>
        <dbReference type="ARBA" id="ARBA00018978"/>
    </source>
</evidence>
<keyword evidence="17" id="KW-1185">Reference proteome</keyword>
<evidence type="ECO:0000256" key="13">
    <source>
        <dbReference type="SAM" id="MobiDB-lite"/>
    </source>
</evidence>
<dbReference type="PRINTS" id="PR01887">
    <property type="entry name" value="SPECTRNALPHA"/>
</dbReference>
<dbReference type="SUPFAM" id="SSF48464">
    <property type="entry name" value="ENTH/VHS domain"/>
    <property type="match status" value="1"/>
</dbReference>